<accession>A0AAU8LT00</accession>
<protein>
    <submittedName>
        <fullName evidence="1">Uncharacterized protein</fullName>
    </submittedName>
</protein>
<name>A0AAU8LT00_9BACT</name>
<dbReference type="KEGG" id="eaj:Q3M24_20520"/>
<organism evidence="1">
    <name type="scientific">Candidatus Electrothrix aestuarii</name>
    <dbReference type="NCBI Taxonomy" id="3062594"/>
    <lineage>
        <taxon>Bacteria</taxon>
        <taxon>Pseudomonadati</taxon>
        <taxon>Thermodesulfobacteriota</taxon>
        <taxon>Desulfobulbia</taxon>
        <taxon>Desulfobulbales</taxon>
        <taxon>Desulfobulbaceae</taxon>
        <taxon>Candidatus Electrothrix</taxon>
    </lineage>
</organism>
<proteinExistence type="predicted"/>
<evidence type="ECO:0000313" key="1">
    <source>
        <dbReference type="EMBL" id="XCN72649.1"/>
    </source>
</evidence>
<sequence length="158" mass="18384">MGQLQAAPLVELIDLKWCSSIATSDDQEKNREPVRVYQNGTIFKGSRLYLWMKVKGDQEALDLLRKGKKIGIIQKWKYQYYGTQTDPIEVSIGTKKLSTEVINKLQQEINQRGYFDWRTWGTKDNLKAEKYTVEFVDDFYDPLNCAQSLSCTMSIKIR</sequence>
<dbReference type="AlphaFoldDB" id="A0AAU8LT00"/>
<reference evidence="1" key="2">
    <citation type="submission" date="2024-06" db="EMBL/GenBank/DDBJ databases">
        <authorList>
            <person name="Plum-Jensen L.E."/>
            <person name="Schramm A."/>
            <person name="Marshall I.P.G."/>
        </authorList>
    </citation>
    <scope>NUCLEOTIDE SEQUENCE</scope>
    <source>
        <strain evidence="1">Rat1</strain>
    </source>
</reference>
<reference evidence="1" key="1">
    <citation type="journal article" date="2024" name="Syst. Appl. Microbiol.">
        <title>First single-strain enrichments of Electrothrix cable bacteria, description of E. aestuarii sp. nov. and E. rattekaaiensis sp. nov., and proposal of a cable bacteria taxonomy following the rules of the SeqCode.</title>
        <authorList>
            <person name="Plum-Jensen L.E."/>
            <person name="Schramm A."/>
            <person name="Marshall I.P.G."/>
        </authorList>
    </citation>
    <scope>NUCLEOTIDE SEQUENCE</scope>
    <source>
        <strain evidence="1">Rat1</strain>
    </source>
</reference>
<gene>
    <name evidence="1" type="ORF">Q3M24_20520</name>
</gene>
<dbReference type="EMBL" id="CP159373">
    <property type="protein sequence ID" value="XCN72649.1"/>
    <property type="molecule type" value="Genomic_DNA"/>
</dbReference>